<name>A0ABU8DMM2_ERWAP</name>
<evidence type="ECO:0000259" key="2">
    <source>
        <dbReference type="PROSITE" id="PS51898"/>
    </source>
</evidence>
<proteinExistence type="predicted"/>
<dbReference type="EMBL" id="JBANEI010000044">
    <property type="protein sequence ID" value="MEI2684740.1"/>
    <property type="molecule type" value="Genomic_DNA"/>
</dbReference>
<dbReference type="SUPFAM" id="SSF56349">
    <property type="entry name" value="DNA breaking-rejoining enzymes"/>
    <property type="match status" value="1"/>
</dbReference>
<dbReference type="InterPro" id="IPR011010">
    <property type="entry name" value="DNA_brk_join_enz"/>
</dbReference>
<protein>
    <submittedName>
        <fullName evidence="3">Site-specific integrase</fullName>
    </submittedName>
</protein>
<reference evidence="3 4" key="1">
    <citation type="submission" date="2024-02" db="EMBL/GenBank/DDBJ databases">
        <title>First report Erwinia aphidicola in onion in Chile.</title>
        <authorList>
            <person name="Valenzuela M."/>
            <person name="Pena M."/>
            <person name="Dutta B."/>
        </authorList>
    </citation>
    <scope>NUCLEOTIDE SEQUENCE [LARGE SCALE GENOMIC DNA]</scope>
    <source>
        <strain evidence="3 4">QCJ3A</strain>
    </source>
</reference>
<comment type="caution">
    <text evidence="3">The sequence shown here is derived from an EMBL/GenBank/DDBJ whole genome shotgun (WGS) entry which is preliminary data.</text>
</comment>
<dbReference type="NCBIfam" id="NF041502">
    <property type="entry name" value="integrase_1"/>
    <property type="match status" value="1"/>
</dbReference>
<dbReference type="Pfam" id="PF00589">
    <property type="entry name" value="Phage_integrase"/>
    <property type="match status" value="1"/>
</dbReference>
<dbReference type="InterPro" id="IPR002104">
    <property type="entry name" value="Integrase_catalytic"/>
</dbReference>
<dbReference type="InterPro" id="IPR013762">
    <property type="entry name" value="Integrase-like_cat_sf"/>
</dbReference>
<feature type="domain" description="Tyr recombinase" evidence="2">
    <location>
        <begin position="154"/>
        <end position="389"/>
    </location>
</feature>
<dbReference type="Gene3D" id="1.10.443.10">
    <property type="entry name" value="Intergrase catalytic core"/>
    <property type="match status" value="1"/>
</dbReference>
<evidence type="ECO:0000313" key="3">
    <source>
        <dbReference type="EMBL" id="MEI2684740.1"/>
    </source>
</evidence>
<dbReference type="Proteomes" id="UP001306592">
    <property type="component" value="Unassembled WGS sequence"/>
</dbReference>
<keyword evidence="1" id="KW-0233">DNA recombination</keyword>
<organism evidence="3 4">
    <name type="scientific">Erwinia aphidicola</name>
    <dbReference type="NCBI Taxonomy" id="68334"/>
    <lineage>
        <taxon>Bacteria</taxon>
        <taxon>Pseudomonadati</taxon>
        <taxon>Pseudomonadota</taxon>
        <taxon>Gammaproteobacteria</taxon>
        <taxon>Enterobacterales</taxon>
        <taxon>Erwiniaceae</taxon>
        <taxon>Erwinia</taxon>
    </lineage>
</organism>
<dbReference type="PROSITE" id="PS51898">
    <property type="entry name" value="TYR_RECOMBINASE"/>
    <property type="match status" value="1"/>
</dbReference>
<dbReference type="RefSeq" id="WP_336204666.1">
    <property type="nucleotide sequence ID" value="NZ_JBANEI010000044.1"/>
</dbReference>
<dbReference type="InterPro" id="IPR048120">
    <property type="entry name" value="Integrase-like"/>
</dbReference>
<gene>
    <name evidence="3" type="ORF">V8N49_24340</name>
</gene>
<evidence type="ECO:0000256" key="1">
    <source>
        <dbReference type="ARBA" id="ARBA00023172"/>
    </source>
</evidence>
<evidence type="ECO:0000313" key="4">
    <source>
        <dbReference type="Proteomes" id="UP001306592"/>
    </source>
</evidence>
<sequence>MNDLKCQEDRVFLKAKQSDYSFCINNGKWRLNRNSLVNVEAVSLLLESKLIDGYLNTLAFYACRYSPSYVSKINNAMHDFISKVSPEYIDESVILNYRASLPKWKMQNLVSLRCFFIRWHSLGYYGIDEKVITLLKATRLKVKEAGNIIRQDNPDKGALTDNEHETLNQAIYSAYRNKKIALHEFSAALLASFSGRRPLQIMSLKLKDIVKERTRNGEVRFLINIPRVKQGLGFRQSFRSLNINKSMFDILNQQASASVALIESQIGRALKPAEKDEVPVFLDRTHCKMLVGREKILDLLVSDRLHASKHTVDIILKKIIKKENVISEKTAQPMKMSARRLRYTIGTRLAREGCSVQVIAELLDHSSMASAGIYIENLPDNAEKISHAVSKKLAFLANVFLGKVQGDRANGNHGLLTKKTCSSCVDTSTIPCHSCIYFRPLHNNADNKEVIYE</sequence>
<accession>A0ABU8DMM2</accession>
<keyword evidence="4" id="KW-1185">Reference proteome</keyword>